<keyword evidence="2" id="KW-0560">Oxidoreductase</keyword>
<dbReference type="Gene3D" id="3.30.360.10">
    <property type="entry name" value="Dihydrodipicolinate Reductase, domain 2"/>
    <property type="match status" value="1"/>
</dbReference>
<dbReference type="PANTHER" id="PTHR43708">
    <property type="entry name" value="CONSERVED EXPRESSED OXIDOREDUCTASE (EUROFUNG)"/>
    <property type="match status" value="1"/>
</dbReference>
<evidence type="ECO:0000256" key="1">
    <source>
        <dbReference type="ARBA" id="ARBA00010928"/>
    </source>
</evidence>
<dbReference type="VEuPathDB" id="FungiDB:Z518_07040"/>
<dbReference type="Pfam" id="PF01408">
    <property type="entry name" value="GFO_IDH_MocA"/>
    <property type="match status" value="1"/>
</dbReference>
<evidence type="ECO:0000256" key="2">
    <source>
        <dbReference type="ARBA" id="ARBA00023002"/>
    </source>
</evidence>
<evidence type="ECO:0000313" key="6">
    <source>
        <dbReference type="Proteomes" id="UP000053617"/>
    </source>
</evidence>
<gene>
    <name evidence="5" type="ORF">Z518_07040</name>
</gene>
<dbReference type="GO" id="GO:0000166">
    <property type="term" value="F:nucleotide binding"/>
    <property type="evidence" value="ECO:0007669"/>
    <property type="project" value="InterPro"/>
</dbReference>
<dbReference type="EMBL" id="KN847479">
    <property type="protein sequence ID" value="KIX03487.1"/>
    <property type="molecule type" value="Genomic_DNA"/>
</dbReference>
<dbReference type="Gene3D" id="3.40.50.720">
    <property type="entry name" value="NAD(P)-binding Rossmann-like Domain"/>
    <property type="match status" value="1"/>
</dbReference>
<dbReference type="SUPFAM" id="SSF51735">
    <property type="entry name" value="NAD(P)-binding Rossmann-fold domains"/>
    <property type="match status" value="1"/>
</dbReference>
<dbReference type="Proteomes" id="UP000053617">
    <property type="component" value="Unassembled WGS sequence"/>
</dbReference>
<accession>A0A0D2FN67</accession>
<dbReference type="PANTHER" id="PTHR43708:SF5">
    <property type="entry name" value="CONSERVED EXPRESSED OXIDOREDUCTASE (EUROFUNG)-RELATED"/>
    <property type="match status" value="1"/>
</dbReference>
<dbReference type="STRING" id="1442369.A0A0D2FN67"/>
<name>A0A0D2FN67_9EURO</name>
<comment type="similarity">
    <text evidence="1">Belongs to the Gfo/Idh/MocA family.</text>
</comment>
<keyword evidence="6" id="KW-1185">Reference proteome</keyword>
<evidence type="ECO:0000259" key="4">
    <source>
        <dbReference type="Pfam" id="PF22725"/>
    </source>
</evidence>
<dbReference type="AlphaFoldDB" id="A0A0D2FN67"/>
<reference evidence="5 6" key="1">
    <citation type="submission" date="2015-01" db="EMBL/GenBank/DDBJ databases">
        <title>The Genome Sequence of Rhinocladiella mackenzie CBS 650.93.</title>
        <authorList>
            <consortium name="The Broad Institute Genomics Platform"/>
            <person name="Cuomo C."/>
            <person name="de Hoog S."/>
            <person name="Gorbushina A."/>
            <person name="Stielow B."/>
            <person name="Teixiera M."/>
            <person name="Abouelleil A."/>
            <person name="Chapman S.B."/>
            <person name="Priest M."/>
            <person name="Young S.K."/>
            <person name="Wortman J."/>
            <person name="Nusbaum C."/>
            <person name="Birren B."/>
        </authorList>
    </citation>
    <scope>NUCLEOTIDE SEQUENCE [LARGE SCALE GENOMIC DNA]</scope>
    <source>
        <strain evidence="5 6">CBS 650.93</strain>
    </source>
</reference>
<dbReference type="Pfam" id="PF22725">
    <property type="entry name" value="GFO_IDH_MocA_C3"/>
    <property type="match status" value="1"/>
</dbReference>
<feature type="domain" description="GFO/IDH/MocA-like oxidoreductase" evidence="4">
    <location>
        <begin position="124"/>
        <end position="251"/>
    </location>
</feature>
<evidence type="ECO:0000313" key="5">
    <source>
        <dbReference type="EMBL" id="KIX03487.1"/>
    </source>
</evidence>
<dbReference type="HOGENOM" id="CLU_023194_19_2_1"/>
<dbReference type="InterPro" id="IPR036291">
    <property type="entry name" value="NAD(P)-bd_dom_sf"/>
</dbReference>
<proteinExistence type="inferred from homology"/>
<protein>
    <recommendedName>
        <fullName evidence="7">NAD binding Rossmann fold oxidoreductase</fullName>
    </recommendedName>
</protein>
<dbReference type="InterPro" id="IPR000683">
    <property type="entry name" value="Gfo/Idh/MocA-like_OxRdtase_N"/>
</dbReference>
<evidence type="ECO:0008006" key="7">
    <source>
        <dbReference type="Google" id="ProtNLM"/>
    </source>
</evidence>
<evidence type="ECO:0000259" key="3">
    <source>
        <dbReference type="Pfam" id="PF01408"/>
    </source>
</evidence>
<dbReference type="OrthoDB" id="2129491at2759"/>
<dbReference type="GeneID" id="25295111"/>
<feature type="domain" description="Gfo/Idh/MocA-like oxidoreductase N-terminal" evidence="3">
    <location>
        <begin position="6"/>
        <end position="116"/>
    </location>
</feature>
<dbReference type="GO" id="GO:0016491">
    <property type="term" value="F:oxidoreductase activity"/>
    <property type="evidence" value="ECO:0007669"/>
    <property type="project" value="UniProtKB-KW"/>
</dbReference>
<dbReference type="InterPro" id="IPR055170">
    <property type="entry name" value="GFO_IDH_MocA-like_dom"/>
</dbReference>
<sequence>MARSPLNVAVIGYGLSAQVFQIPFIANVPMLNLYAIVQRQPMPHNDAGKEHPGVKIYRSTSDLLQDAEVDLVVVATASHTHFDVFLCEKPFTMTVKQADELIALAHERRCLLTVFHNRRWDSDFLTLSSLIQNDVLGRIVEFESHFDVHSPSVRAGWKATWRTETATGSGVLYDLGAHLIDQALVLFGKPRKVTAFLYHQRTGDAKYGDPDSMTVLLHYMDGKLATLKASVINPTDKQLRYWVRGEKGTFRKYHLDVQESQIVNERRMPGSPGFGIEPSSHHGTLTTAPVNGNIISQPLPTLAGPTYESLYKTLVEALHGNGDVPVSPESARDVIHVIELAIQSAAQEKTLSL</sequence>
<dbReference type="RefSeq" id="XP_013270623.1">
    <property type="nucleotide sequence ID" value="XM_013415169.1"/>
</dbReference>
<organism evidence="5 6">
    <name type="scientific">Rhinocladiella mackenziei CBS 650.93</name>
    <dbReference type="NCBI Taxonomy" id="1442369"/>
    <lineage>
        <taxon>Eukaryota</taxon>
        <taxon>Fungi</taxon>
        <taxon>Dikarya</taxon>
        <taxon>Ascomycota</taxon>
        <taxon>Pezizomycotina</taxon>
        <taxon>Eurotiomycetes</taxon>
        <taxon>Chaetothyriomycetidae</taxon>
        <taxon>Chaetothyriales</taxon>
        <taxon>Herpotrichiellaceae</taxon>
        <taxon>Rhinocladiella</taxon>
    </lineage>
</organism>
<dbReference type="InterPro" id="IPR051317">
    <property type="entry name" value="Gfo/Idh/MocA_oxidoreduct"/>
</dbReference>